<dbReference type="InterPro" id="IPR054505">
    <property type="entry name" value="Myb_DNA-bind_8"/>
</dbReference>
<feature type="region of interest" description="Disordered" evidence="1">
    <location>
        <begin position="64"/>
        <end position="130"/>
    </location>
</feature>
<proteinExistence type="predicted"/>
<feature type="region of interest" description="Disordered" evidence="1">
    <location>
        <begin position="227"/>
        <end position="292"/>
    </location>
</feature>
<organism evidence="3 4">
    <name type="scientific">Triangularia verruculosa</name>
    <dbReference type="NCBI Taxonomy" id="2587418"/>
    <lineage>
        <taxon>Eukaryota</taxon>
        <taxon>Fungi</taxon>
        <taxon>Dikarya</taxon>
        <taxon>Ascomycota</taxon>
        <taxon>Pezizomycotina</taxon>
        <taxon>Sordariomycetes</taxon>
        <taxon>Sordariomycetidae</taxon>
        <taxon>Sordariales</taxon>
        <taxon>Podosporaceae</taxon>
        <taxon>Triangularia</taxon>
    </lineage>
</organism>
<reference evidence="3" key="1">
    <citation type="journal article" date="2023" name="Mol. Phylogenet. Evol.">
        <title>Genome-scale phylogeny and comparative genomics of the fungal order Sordariales.</title>
        <authorList>
            <person name="Hensen N."/>
            <person name="Bonometti L."/>
            <person name="Westerberg I."/>
            <person name="Brannstrom I.O."/>
            <person name="Guillou S."/>
            <person name="Cros-Aarteil S."/>
            <person name="Calhoun S."/>
            <person name="Haridas S."/>
            <person name="Kuo A."/>
            <person name="Mondo S."/>
            <person name="Pangilinan J."/>
            <person name="Riley R."/>
            <person name="LaButti K."/>
            <person name="Andreopoulos B."/>
            <person name="Lipzen A."/>
            <person name="Chen C."/>
            <person name="Yan M."/>
            <person name="Daum C."/>
            <person name="Ng V."/>
            <person name="Clum A."/>
            <person name="Steindorff A."/>
            <person name="Ohm R.A."/>
            <person name="Martin F."/>
            <person name="Silar P."/>
            <person name="Natvig D.O."/>
            <person name="Lalanne C."/>
            <person name="Gautier V."/>
            <person name="Ament-Velasquez S.L."/>
            <person name="Kruys A."/>
            <person name="Hutchinson M.I."/>
            <person name="Powell A.J."/>
            <person name="Barry K."/>
            <person name="Miller A.N."/>
            <person name="Grigoriev I.V."/>
            <person name="Debuchy R."/>
            <person name="Gladieux P."/>
            <person name="Hiltunen Thoren M."/>
            <person name="Johannesson H."/>
        </authorList>
    </citation>
    <scope>NUCLEOTIDE SEQUENCE</scope>
    <source>
        <strain evidence="3">CBS 315.58</strain>
    </source>
</reference>
<evidence type="ECO:0000313" key="3">
    <source>
        <dbReference type="EMBL" id="KAK4205635.1"/>
    </source>
</evidence>
<accession>A0AAN6XS77</accession>
<keyword evidence="4" id="KW-1185">Reference proteome</keyword>
<dbReference type="Pfam" id="PF22980">
    <property type="entry name" value="Myb_DNA-bind_8"/>
    <property type="match status" value="1"/>
</dbReference>
<dbReference type="Proteomes" id="UP001303160">
    <property type="component" value="Unassembled WGS sequence"/>
</dbReference>
<dbReference type="AlphaFoldDB" id="A0AAN6XS77"/>
<gene>
    <name evidence="3" type="ORF">QBC40DRAFT_291662</name>
</gene>
<name>A0AAN6XS77_9PEZI</name>
<dbReference type="EMBL" id="MU863875">
    <property type="protein sequence ID" value="KAK4205635.1"/>
    <property type="molecule type" value="Genomic_DNA"/>
</dbReference>
<comment type="caution">
    <text evidence="3">The sequence shown here is derived from an EMBL/GenBank/DDBJ whole genome shotgun (WGS) entry which is preliminary data.</text>
</comment>
<feature type="compositionally biased region" description="Basic and acidic residues" evidence="1">
    <location>
        <begin position="85"/>
        <end position="95"/>
    </location>
</feature>
<feature type="compositionally biased region" description="Polar residues" evidence="1">
    <location>
        <begin position="118"/>
        <end position="130"/>
    </location>
</feature>
<reference evidence="3" key="2">
    <citation type="submission" date="2023-05" db="EMBL/GenBank/DDBJ databases">
        <authorList>
            <consortium name="Lawrence Berkeley National Laboratory"/>
            <person name="Steindorff A."/>
            <person name="Hensen N."/>
            <person name="Bonometti L."/>
            <person name="Westerberg I."/>
            <person name="Brannstrom I.O."/>
            <person name="Guillou S."/>
            <person name="Cros-Aarteil S."/>
            <person name="Calhoun S."/>
            <person name="Haridas S."/>
            <person name="Kuo A."/>
            <person name="Mondo S."/>
            <person name="Pangilinan J."/>
            <person name="Riley R."/>
            <person name="Labutti K."/>
            <person name="Andreopoulos B."/>
            <person name="Lipzen A."/>
            <person name="Chen C."/>
            <person name="Yanf M."/>
            <person name="Daum C."/>
            <person name="Ng V."/>
            <person name="Clum A."/>
            <person name="Ohm R."/>
            <person name="Martin F."/>
            <person name="Silar P."/>
            <person name="Natvig D."/>
            <person name="Lalanne C."/>
            <person name="Gautier V."/>
            <person name="Ament-Velasquez S.L."/>
            <person name="Kruys A."/>
            <person name="Hutchinson M.I."/>
            <person name="Powell A.J."/>
            <person name="Barry K."/>
            <person name="Miller A.N."/>
            <person name="Grigoriev I.V."/>
            <person name="Debuchy R."/>
            <person name="Gladieux P."/>
            <person name="Thoren M.H."/>
            <person name="Johannesson H."/>
        </authorList>
    </citation>
    <scope>NUCLEOTIDE SEQUENCE</scope>
    <source>
        <strain evidence="3">CBS 315.58</strain>
    </source>
</reference>
<evidence type="ECO:0000256" key="1">
    <source>
        <dbReference type="SAM" id="MobiDB-lite"/>
    </source>
</evidence>
<evidence type="ECO:0000313" key="4">
    <source>
        <dbReference type="Proteomes" id="UP001303160"/>
    </source>
</evidence>
<feature type="compositionally biased region" description="Basic residues" evidence="1">
    <location>
        <begin position="64"/>
        <end position="78"/>
    </location>
</feature>
<feature type="compositionally biased region" description="Low complexity" evidence="1">
    <location>
        <begin position="278"/>
        <end position="292"/>
    </location>
</feature>
<protein>
    <recommendedName>
        <fullName evidence="2">Myb-like DNA-binding domain-containing protein</fullName>
    </recommendedName>
</protein>
<feature type="domain" description="Myb-like DNA-binding" evidence="2">
    <location>
        <begin position="8"/>
        <end position="54"/>
    </location>
</feature>
<sequence length="400" mass="43637">MANNDHAMTRFLFAILQQKCLKDIDWNKVAQHPNLVQPITNGHAARMRYSRYRSQVLGIEPQRRNKVTKTSAAKKKKAGAASSTVKKEDGNKETEDTPANPDGPAATKKIKLERLSPEPQSSRVPTTTMATTSAIRSDTDIVKIKQERTAPSPPTTSTVSMPGTPIDTPHFSGMMQSHRQSPTPVTQPGYTMRLLTPCSDHQSPVSVQAQTSDVLMHHNLNQGFMTATPTHSSPLSNSHEFHHHHHHHGSQSQAQSPYDHHAHHFDTAVASGSSPWGHSHMSQSSPASASMYSPTTPAFGYALPTAAATNCDHAHSQHTQYSQQQQTQDEHNLGLMGIGMGLPMNSMNMNLGGMNMGQMDFNNMVMQAQRTSMSPPPAPPIKGEVNTSSPHWGTMDAGFV</sequence>
<feature type="compositionally biased region" description="Polar residues" evidence="1">
    <location>
        <begin position="227"/>
        <end position="238"/>
    </location>
</feature>
<evidence type="ECO:0000259" key="2">
    <source>
        <dbReference type="Pfam" id="PF22980"/>
    </source>
</evidence>